<keyword evidence="3 6" id="KW-0812">Transmembrane</keyword>
<evidence type="ECO:0000313" key="8">
    <source>
        <dbReference type="Proteomes" id="UP000198999"/>
    </source>
</evidence>
<dbReference type="CDD" id="cd13128">
    <property type="entry name" value="MATE_Wzx_like"/>
    <property type="match status" value="1"/>
</dbReference>
<dbReference type="PANTHER" id="PTHR30250:SF11">
    <property type="entry name" value="O-ANTIGEN TRANSPORTER-RELATED"/>
    <property type="match status" value="1"/>
</dbReference>
<keyword evidence="5 6" id="KW-0472">Membrane</keyword>
<feature type="transmembrane region" description="Helical" evidence="6">
    <location>
        <begin position="341"/>
        <end position="361"/>
    </location>
</feature>
<dbReference type="InterPro" id="IPR002797">
    <property type="entry name" value="Polysacc_synth"/>
</dbReference>
<evidence type="ECO:0000313" key="7">
    <source>
        <dbReference type="EMBL" id="SEQ45863.1"/>
    </source>
</evidence>
<reference evidence="7 8" key="1">
    <citation type="submission" date="2016-10" db="EMBL/GenBank/DDBJ databases">
        <authorList>
            <person name="de Groot N.N."/>
        </authorList>
    </citation>
    <scope>NUCLEOTIDE SEQUENCE [LARGE SCALE GENOMIC DNA]</scope>
    <source>
        <strain evidence="7 8">DSM 21035</strain>
    </source>
</reference>
<evidence type="ECO:0000256" key="1">
    <source>
        <dbReference type="ARBA" id="ARBA00004651"/>
    </source>
</evidence>
<feature type="transmembrane region" description="Helical" evidence="6">
    <location>
        <begin position="221"/>
        <end position="240"/>
    </location>
</feature>
<dbReference type="RefSeq" id="WP_092578506.1">
    <property type="nucleotide sequence ID" value="NZ_FOFN01000002.1"/>
</dbReference>
<feature type="transmembrane region" description="Helical" evidence="6">
    <location>
        <begin position="47"/>
        <end position="74"/>
    </location>
</feature>
<sequence>MNIIDLIKRFKIYLVNYLWIIFGYALRLLLIIFIISKIADKIGIEDFGWYNLGISFFTILTTIAALGFNSSFIIKHLVGYKDGSDQQKKMLGTFLISRIIASVVILFVLGVWITFSGVDSKYWIVFIATSSILFMSNEVLSSYFQRKLQASIYISVTAVSLFIVAILLVIGLYLDFDVYYFITIYVLERVFIFIGICLAFHKKVFKLNEMQFRVSILKKMLPYSWPLMFGALLTGLYARFDQFLIKYYLSINELGIYGTAVILSQIWLVIPSLIVPVLYPKIVELKKDNEDKKYEKTILLLYGILNYSAIAIILLTIIFGEFIIMQLYGEKYFNSVEVLKILIFSHLILFQSHLTTSMLILEEKEKYLFKIKLVSVISNVIFNTIFLANFGITYAAYSIIISAVLSWFILALFDKTMFYLLRLNLKSFLIPFYIKNIKI</sequence>
<evidence type="ECO:0000256" key="4">
    <source>
        <dbReference type="ARBA" id="ARBA00022989"/>
    </source>
</evidence>
<organism evidence="7 8">
    <name type="scientific">Hyunsoonleella jejuensis</name>
    <dbReference type="NCBI Taxonomy" id="419940"/>
    <lineage>
        <taxon>Bacteria</taxon>
        <taxon>Pseudomonadati</taxon>
        <taxon>Bacteroidota</taxon>
        <taxon>Flavobacteriia</taxon>
        <taxon>Flavobacteriales</taxon>
        <taxon>Flavobacteriaceae</taxon>
    </lineage>
</organism>
<keyword evidence="4 6" id="KW-1133">Transmembrane helix</keyword>
<evidence type="ECO:0000256" key="6">
    <source>
        <dbReference type="SAM" id="Phobius"/>
    </source>
</evidence>
<dbReference type="STRING" id="419940.SAMN05421824_1706"/>
<protein>
    <submittedName>
        <fullName evidence="7">Membrane protein involved in the export of O-antigen and teichoic acid</fullName>
    </submittedName>
</protein>
<feature type="transmembrane region" description="Helical" evidence="6">
    <location>
        <begin position="95"/>
        <end position="115"/>
    </location>
</feature>
<feature type="transmembrane region" description="Helical" evidence="6">
    <location>
        <begin position="121"/>
        <end position="140"/>
    </location>
</feature>
<feature type="transmembrane region" description="Helical" evidence="6">
    <location>
        <begin position="152"/>
        <end position="173"/>
    </location>
</feature>
<keyword evidence="8" id="KW-1185">Reference proteome</keyword>
<evidence type="ECO:0000256" key="2">
    <source>
        <dbReference type="ARBA" id="ARBA00022475"/>
    </source>
</evidence>
<dbReference type="PANTHER" id="PTHR30250">
    <property type="entry name" value="PST FAMILY PREDICTED COLANIC ACID TRANSPORTER"/>
    <property type="match status" value="1"/>
</dbReference>
<dbReference type="AlphaFoldDB" id="A0A1H9G769"/>
<evidence type="ECO:0000256" key="5">
    <source>
        <dbReference type="ARBA" id="ARBA00023136"/>
    </source>
</evidence>
<dbReference type="InterPro" id="IPR050833">
    <property type="entry name" value="Poly_Biosynth_Transport"/>
</dbReference>
<gene>
    <name evidence="7" type="ORF">SAMN05421824_1706</name>
</gene>
<dbReference type="OrthoDB" id="9770347at2"/>
<feature type="transmembrane region" description="Helical" evidence="6">
    <location>
        <begin position="394"/>
        <end position="413"/>
    </location>
</feature>
<feature type="transmembrane region" description="Helical" evidence="6">
    <location>
        <begin position="299"/>
        <end position="329"/>
    </location>
</feature>
<evidence type="ECO:0000256" key="3">
    <source>
        <dbReference type="ARBA" id="ARBA00022692"/>
    </source>
</evidence>
<feature type="transmembrane region" description="Helical" evidence="6">
    <location>
        <begin position="12"/>
        <end position="35"/>
    </location>
</feature>
<dbReference type="GO" id="GO:0005886">
    <property type="term" value="C:plasma membrane"/>
    <property type="evidence" value="ECO:0007669"/>
    <property type="project" value="UniProtKB-SubCell"/>
</dbReference>
<accession>A0A1H9G769</accession>
<comment type="subcellular location">
    <subcellularLocation>
        <location evidence="1">Cell membrane</location>
        <topology evidence="1">Multi-pass membrane protein</topology>
    </subcellularLocation>
</comment>
<feature type="transmembrane region" description="Helical" evidence="6">
    <location>
        <begin position="179"/>
        <end position="200"/>
    </location>
</feature>
<dbReference type="Pfam" id="PF01943">
    <property type="entry name" value="Polysacc_synt"/>
    <property type="match status" value="1"/>
</dbReference>
<dbReference type="EMBL" id="FOFN01000002">
    <property type="protein sequence ID" value="SEQ45863.1"/>
    <property type="molecule type" value="Genomic_DNA"/>
</dbReference>
<feature type="transmembrane region" description="Helical" evidence="6">
    <location>
        <begin position="260"/>
        <end position="279"/>
    </location>
</feature>
<name>A0A1H9G769_9FLAO</name>
<dbReference type="Proteomes" id="UP000198999">
    <property type="component" value="Unassembled WGS sequence"/>
</dbReference>
<keyword evidence="2" id="KW-1003">Cell membrane</keyword>
<feature type="transmembrane region" description="Helical" evidence="6">
    <location>
        <begin position="368"/>
        <end position="388"/>
    </location>
</feature>
<proteinExistence type="predicted"/>